<organism evidence="3 4">
    <name type="scientific">Ketogulonicigenium vulgare (strain WSH-001)</name>
    <dbReference type="NCBI Taxonomy" id="759362"/>
    <lineage>
        <taxon>Bacteria</taxon>
        <taxon>Pseudomonadati</taxon>
        <taxon>Pseudomonadota</taxon>
        <taxon>Alphaproteobacteria</taxon>
        <taxon>Rhodobacterales</taxon>
        <taxon>Roseobacteraceae</taxon>
        <taxon>Ketogulonicigenium</taxon>
    </lineage>
</organism>
<keyword evidence="1 2" id="KW-0732">Signal</keyword>
<evidence type="ECO:0000256" key="2">
    <source>
        <dbReference type="SAM" id="SignalP"/>
    </source>
</evidence>
<dbReference type="PANTHER" id="PTHR15462:SF8">
    <property type="entry name" value="SERINE PROTEASE"/>
    <property type="match status" value="1"/>
</dbReference>
<dbReference type="PANTHER" id="PTHR15462">
    <property type="entry name" value="SERINE PROTEASE"/>
    <property type="match status" value="1"/>
</dbReference>
<gene>
    <name evidence="3" type="ordered locus">KVU_1506</name>
</gene>
<sequence>MPKVLPVFIAALLSAAPALAQDHAREGAVGRIEIEDAGHCTAVLIAPDQVLTAAHCLFDADTGARIPAQDIVFQAGFTNGRAYAYRQIRRIVIHPDHQPDTRASGAAARSRADLALLELYQPITPLAGITPLPIASVIPLEGALNVIAYGTGPAGAHQTQDECRRIAQDGGVYIFGCALQVGGSGAPILANRGGTPQIVALVSAIGQMRGRDVVVGVNLPQQIGALRAAFDASASSGAEPRR</sequence>
<dbReference type="Gene3D" id="2.40.10.10">
    <property type="entry name" value="Trypsin-like serine proteases"/>
    <property type="match status" value="1"/>
</dbReference>
<evidence type="ECO:0000313" key="3">
    <source>
        <dbReference type="EMBL" id="AEM41345.1"/>
    </source>
</evidence>
<keyword evidence="4" id="KW-1185">Reference proteome</keyword>
<dbReference type="Pfam" id="PF13365">
    <property type="entry name" value="Trypsin_2"/>
    <property type="match status" value="1"/>
</dbReference>
<accession>F9Y9K7</accession>
<dbReference type="MEROPS" id="S01.260"/>
<evidence type="ECO:0000313" key="4">
    <source>
        <dbReference type="Proteomes" id="UP000000692"/>
    </source>
</evidence>
<dbReference type="OrthoDB" id="267336at2"/>
<dbReference type="HOGENOM" id="CLU_071546_1_0_5"/>
<dbReference type="InterPro" id="IPR018114">
    <property type="entry name" value="TRYPSIN_HIS"/>
</dbReference>
<dbReference type="eggNOG" id="COG3591">
    <property type="taxonomic scope" value="Bacteria"/>
</dbReference>
<dbReference type="PROSITE" id="PS00134">
    <property type="entry name" value="TRYPSIN_HIS"/>
    <property type="match status" value="1"/>
</dbReference>
<dbReference type="RefSeq" id="WP_013383025.1">
    <property type="nucleotide sequence ID" value="NC_017384.1"/>
</dbReference>
<dbReference type="AlphaFoldDB" id="F9Y9K7"/>
<name>F9Y9K7_KETVW</name>
<dbReference type="InterPro" id="IPR043504">
    <property type="entry name" value="Peptidase_S1_PA_chymotrypsin"/>
</dbReference>
<feature type="chain" id="PRO_5003391933" evidence="2">
    <location>
        <begin position="21"/>
        <end position="242"/>
    </location>
</feature>
<protein>
    <submittedName>
        <fullName evidence="3">Peptidase S1 and S6, chymotrypsin/Hap</fullName>
    </submittedName>
</protein>
<dbReference type="GO" id="GO:0004252">
    <property type="term" value="F:serine-type endopeptidase activity"/>
    <property type="evidence" value="ECO:0007669"/>
    <property type="project" value="InterPro"/>
</dbReference>
<dbReference type="EMBL" id="CP002018">
    <property type="protein sequence ID" value="AEM41345.1"/>
    <property type="molecule type" value="Genomic_DNA"/>
</dbReference>
<feature type="signal peptide" evidence="2">
    <location>
        <begin position="1"/>
        <end position="20"/>
    </location>
</feature>
<evidence type="ECO:0000256" key="1">
    <source>
        <dbReference type="ARBA" id="ARBA00022729"/>
    </source>
</evidence>
<proteinExistence type="predicted"/>
<reference evidence="3 4" key="1">
    <citation type="journal article" date="2011" name="J. Bacteriol.">
        <title>Complete genome sequence of the industrial strain Ketogulonicigenium vulgare WSH-001.</title>
        <authorList>
            <person name="Liu L."/>
            <person name="Li Y."/>
            <person name="Zhang J."/>
            <person name="Zhou Z."/>
            <person name="Liu J."/>
            <person name="Li X."/>
            <person name="Zhou J."/>
            <person name="Du G."/>
            <person name="Wang L."/>
            <person name="Chen J."/>
        </authorList>
    </citation>
    <scope>NUCLEOTIDE SEQUENCE [LARGE SCALE GENOMIC DNA]</scope>
    <source>
        <strain evidence="3 4">WSH-001</strain>
    </source>
</reference>
<dbReference type="PATRIC" id="fig|759362.5.peg.1559"/>
<dbReference type="KEGG" id="kvl:KVU_1506"/>
<dbReference type="GO" id="GO:0006508">
    <property type="term" value="P:proteolysis"/>
    <property type="evidence" value="ECO:0007669"/>
    <property type="project" value="InterPro"/>
</dbReference>
<dbReference type="InterPro" id="IPR050966">
    <property type="entry name" value="Glutamyl_endopeptidase"/>
</dbReference>
<dbReference type="InterPro" id="IPR009003">
    <property type="entry name" value="Peptidase_S1_PA"/>
</dbReference>
<dbReference type="SUPFAM" id="SSF50494">
    <property type="entry name" value="Trypsin-like serine proteases"/>
    <property type="match status" value="1"/>
</dbReference>
<dbReference type="Proteomes" id="UP000000692">
    <property type="component" value="Chromosome"/>
</dbReference>